<dbReference type="STRING" id="37003.ENSKMAP00000009119"/>
<evidence type="ECO:0000256" key="1">
    <source>
        <dbReference type="ARBA" id="ARBA00022723"/>
    </source>
</evidence>
<evidence type="ECO:0000256" key="5">
    <source>
        <dbReference type="ARBA" id="ARBA00023125"/>
    </source>
</evidence>
<dbReference type="SMART" id="SM00399">
    <property type="entry name" value="ZnF_C4"/>
    <property type="match status" value="1"/>
</dbReference>
<organism evidence="10 11">
    <name type="scientific">Kryptolebias marmoratus</name>
    <name type="common">Mangrove killifish</name>
    <name type="synonym">Rivulus marmoratus</name>
    <dbReference type="NCBI Taxonomy" id="37003"/>
    <lineage>
        <taxon>Eukaryota</taxon>
        <taxon>Metazoa</taxon>
        <taxon>Chordata</taxon>
        <taxon>Craniata</taxon>
        <taxon>Vertebrata</taxon>
        <taxon>Euteleostomi</taxon>
        <taxon>Actinopterygii</taxon>
        <taxon>Neopterygii</taxon>
        <taxon>Teleostei</taxon>
        <taxon>Neoteleostei</taxon>
        <taxon>Acanthomorphata</taxon>
        <taxon>Ovalentaria</taxon>
        <taxon>Atherinomorphae</taxon>
        <taxon>Cyprinodontiformes</taxon>
        <taxon>Rivulidae</taxon>
        <taxon>Kryptolebias</taxon>
    </lineage>
</organism>
<name>A0A3Q3AD49_KRYMA</name>
<keyword evidence="8" id="KW-0539">Nucleus</keyword>
<dbReference type="Proteomes" id="UP000264800">
    <property type="component" value="Unplaced"/>
</dbReference>
<protein>
    <recommendedName>
        <fullName evidence="9">Nuclear receptor domain-containing protein</fullName>
    </recommendedName>
</protein>
<keyword evidence="4" id="KW-0805">Transcription regulation</keyword>
<keyword evidence="11" id="KW-1185">Reference proteome</keyword>
<dbReference type="AlphaFoldDB" id="A0A3Q3AD49"/>
<keyword evidence="6" id="KW-0804">Transcription</keyword>
<dbReference type="Ensembl" id="ENSKMAT00000009253.1">
    <property type="protein sequence ID" value="ENSKMAP00000009119.1"/>
    <property type="gene ID" value="ENSKMAG00000006839.1"/>
</dbReference>
<evidence type="ECO:0000256" key="7">
    <source>
        <dbReference type="ARBA" id="ARBA00023170"/>
    </source>
</evidence>
<feature type="domain" description="Nuclear receptor" evidence="9">
    <location>
        <begin position="8"/>
        <end position="48"/>
    </location>
</feature>
<keyword evidence="2" id="KW-0863">Zinc-finger</keyword>
<evidence type="ECO:0000259" key="9">
    <source>
        <dbReference type="SMART" id="SM00399"/>
    </source>
</evidence>
<evidence type="ECO:0000256" key="2">
    <source>
        <dbReference type="ARBA" id="ARBA00022771"/>
    </source>
</evidence>
<dbReference type="InterPro" id="IPR001628">
    <property type="entry name" value="Znf_hrmn_rcpt"/>
</dbReference>
<evidence type="ECO:0000256" key="8">
    <source>
        <dbReference type="ARBA" id="ARBA00023242"/>
    </source>
</evidence>
<dbReference type="GeneTree" id="ENSGT00940000175270"/>
<keyword evidence="1" id="KW-0479">Metal-binding</keyword>
<keyword evidence="5" id="KW-0238">DNA-binding</keyword>
<keyword evidence="7" id="KW-0675">Receptor</keyword>
<reference evidence="10" key="1">
    <citation type="submission" date="2025-08" db="UniProtKB">
        <authorList>
            <consortium name="Ensembl"/>
        </authorList>
    </citation>
    <scope>IDENTIFICATION</scope>
</reference>
<dbReference type="InterPro" id="IPR013088">
    <property type="entry name" value="Znf_NHR/GATA"/>
</dbReference>
<evidence type="ECO:0000256" key="6">
    <source>
        <dbReference type="ARBA" id="ARBA00023163"/>
    </source>
</evidence>
<accession>A0A3Q3AD49</accession>
<dbReference type="GO" id="GO:0008270">
    <property type="term" value="F:zinc ion binding"/>
    <property type="evidence" value="ECO:0007669"/>
    <property type="project" value="UniProtKB-KW"/>
</dbReference>
<sequence>HLPKRSVQFADVIAWGLFNRQCVVDKDKRNQCRYCRLRKCFKAGMRKEGQNQHFPLFLHTNHLQHTHLYNPGSTF</sequence>
<dbReference type="Pfam" id="PF00105">
    <property type="entry name" value="zf-C4"/>
    <property type="match status" value="1"/>
</dbReference>
<dbReference type="Gene3D" id="3.30.50.10">
    <property type="entry name" value="Erythroid Transcription Factor GATA-1, subunit A"/>
    <property type="match status" value="1"/>
</dbReference>
<evidence type="ECO:0000256" key="3">
    <source>
        <dbReference type="ARBA" id="ARBA00022833"/>
    </source>
</evidence>
<keyword evidence="3" id="KW-0862">Zinc</keyword>
<dbReference type="GO" id="GO:0043565">
    <property type="term" value="F:sequence-specific DNA binding"/>
    <property type="evidence" value="ECO:0007669"/>
    <property type="project" value="InterPro"/>
</dbReference>
<dbReference type="SUPFAM" id="SSF57716">
    <property type="entry name" value="Glucocorticoid receptor-like (DNA-binding domain)"/>
    <property type="match status" value="1"/>
</dbReference>
<evidence type="ECO:0000313" key="11">
    <source>
        <dbReference type="Proteomes" id="UP000264800"/>
    </source>
</evidence>
<proteinExistence type="predicted"/>
<evidence type="ECO:0000313" key="10">
    <source>
        <dbReference type="Ensembl" id="ENSKMAP00000009119.1"/>
    </source>
</evidence>
<reference evidence="10" key="2">
    <citation type="submission" date="2025-09" db="UniProtKB">
        <authorList>
            <consortium name="Ensembl"/>
        </authorList>
    </citation>
    <scope>IDENTIFICATION</scope>
</reference>
<dbReference type="GO" id="GO:0003700">
    <property type="term" value="F:DNA-binding transcription factor activity"/>
    <property type="evidence" value="ECO:0007669"/>
    <property type="project" value="InterPro"/>
</dbReference>
<dbReference type="PANTHER" id="PTHR48092">
    <property type="entry name" value="KNIRPS-RELATED PROTEIN-RELATED"/>
    <property type="match status" value="1"/>
</dbReference>
<evidence type="ECO:0000256" key="4">
    <source>
        <dbReference type="ARBA" id="ARBA00023015"/>
    </source>
</evidence>
<dbReference type="InterPro" id="IPR050200">
    <property type="entry name" value="Nuclear_hormone_rcpt_NR3"/>
</dbReference>